<dbReference type="InterPro" id="IPR008967">
    <property type="entry name" value="p53-like_TF_DNA-bd_sf"/>
</dbReference>
<dbReference type="AlphaFoldDB" id="A0A7F5RE22"/>
<dbReference type="GO" id="GO:0003700">
    <property type="term" value="F:DNA-binding transcription factor activity"/>
    <property type="evidence" value="ECO:0007669"/>
    <property type="project" value="UniProtKB-UniRule"/>
</dbReference>
<evidence type="ECO:0000256" key="2">
    <source>
        <dbReference type="ARBA" id="ARBA00022692"/>
    </source>
</evidence>
<proteinExistence type="predicted"/>
<gene>
    <name evidence="11" type="primary">LOC108743440</name>
</gene>
<dbReference type="GO" id="GO:0045893">
    <property type="term" value="P:positive regulation of DNA-templated transcription"/>
    <property type="evidence" value="ECO:0007669"/>
    <property type="project" value="TreeGrafter"/>
</dbReference>
<feature type="compositionally biased region" description="Low complexity" evidence="7">
    <location>
        <begin position="90"/>
        <end position="113"/>
    </location>
</feature>
<evidence type="ECO:0000256" key="4">
    <source>
        <dbReference type="ARBA" id="ARBA00023125"/>
    </source>
</evidence>
<feature type="DNA-binding region" description="NDT80" evidence="6">
    <location>
        <begin position="276"/>
        <end position="545"/>
    </location>
</feature>
<dbReference type="PROSITE" id="PS51688">
    <property type="entry name" value="ICA"/>
    <property type="match status" value="1"/>
</dbReference>
<keyword evidence="10" id="KW-1185">Reference proteome</keyword>
<dbReference type="FunFam" id="2.60.40.1390:FF:000011">
    <property type="entry name" value="Myelin regulatory factor-like"/>
    <property type="match status" value="1"/>
</dbReference>
<dbReference type="GO" id="GO:0006357">
    <property type="term" value="P:regulation of transcription by RNA polymerase II"/>
    <property type="evidence" value="ECO:0007669"/>
    <property type="project" value="UniProtKB-ARBA"/>
</dbReference>
<dbReference type="InterPro" id="IPR051577">
    <property type="entry name" value="MRF-like"/>
</dbReference>
<feature type="domain" description="Peptidase S74" evidence="9">
    <location>
        <begin position="591"/>
        <end position="725"/>
    </location>
</feature>
<feature type="domain" description="NDT80" evidence="8">
    <location>
        <begin position="276"/>
        <end position="545"/>
    </location>
</feature>
<dbReference type="GO" id="GO:0016540">
    <property type="term" value="P:protein autoprocessing"/>
    <property type="evidence" value="ECO:0007669"/>
    <property type="project" value="TreeGrafter"/>
</dbReference>
<evidence type="ECO:0000256" key="7">
    <source>
        <dbReference type="SAM" id="MobiDB-lite"/>
    </source>
</evidence>
<evidence type="ECO:0000259" key="8">
    <source>
        <dbReference type="PROSITE" id="PS51517"/>
    </source>
</evidence>
<dbReference type="KEGG" id="apln:108743440"/>
<evidence type="ECO:0000313" key="11">
    <source>
        <dbReference type="RefSeq" id="XP_025834223.1"/>
    </source>
</evidence>
<dbReference type="GO" id="GO:0043565">
    <property type="term" value="F:sequence-specific DNA binding"/>
    <property type="evidence" value="ECO:0007669"/>
    <property type="project" value="TreeGrafter"/>
</dbReference>
<sequence>MDSITADFSLQDVLGRGGDFVGGIDNEALDFSQLEAFINSDGSQGGGDYFNDTLTTTTTATAPGASAGGKLLNVIVENKRPGHALPESPPDSSSEHPYSPQDSCDPPISSSDSMYTTLEQPLYKTNLLNPIITDNLILGSHIVVTDHNTDPQLIENGTILTDGRLLVNDDLRTSQNLLQNRIIQGNETSLLHEHRMLLQDNSLSDSNRQILIQNSGNSNQNYPERTLMIDGCPRAEGLTRRNGNDIVLVKNGDYEKPQLVHLGISPSIDMQQIGTRATMENPLCEPGLDNIQNVYTNLQNSSKKRKLSQDSPLVKSEPEHCSPSQLSPPDPLATPIDDDFAGSESCLSEAQYQCIKFSPFQQTAWHTLCDQNLTELPNPHYRVDADKGFNFSNADDAFVCQKKNHFQITCHIQLVGDAQFVKTTEGIQKISSFHLHFYGVKHDCPTQTIRVEQSQSDRSKKPFHPVLVELVNSQVTKITVGRLHFSETTSNNMRKKGKPNPEQRYFQLVVGLHAHTSHGNFPIISHASQKIIVRASNPGQFENDIELCWQKGQTQDSIFHGGKVGINTDRPDESLVVHGNIKITGHIIQPSDIRAKKNIVECDTAAQLRNVQKLRVVRYEYEPSFASQLSRTNESSDTGVIAQEVAEVLPEAVSPAGDLILDNGMSIDNFLVVNKIISLSNRNVTGKINGLFPLVPDLHKINGCVTTDRDQALIVSYVQKQSNNL</sequence>
<evidence type="ECO:0000259" key="9">
    <source>
        <dbReference type="PROSITE" id="PS51688"/>
    </source>
</evidence>
<dbReference type="Pfam" id="PF13884">
    <property type="entry name" value="Peptidase_S74"/>
    <property type="match status" value="1"/>
</dbReference>
<dbReference type="OrthoDB" id="27041at2759"/>
<dbReference type="InParanoid" id="A0A7F5RE22"/>
<evidence type="ECO:0000256" key="1">
    <source>
        <dbReference type="ARBA" id="ARBA00004167"/>
    </source>
</evidence>
<feature type="region of interest" description="Disordered" evidence="7">
    <location>
        <begin position="300"/>
        <end position="338"/>
    </location>
</feature>
<dbReference type="InterPro" id="IPR030392">
    <property type="entry name" value="S74_ICA"/>
</dbReference>
<keyword evidence="4 6" id="KW-0238">DNA-binding</keyword>
<evidence type="ECO:0000256" key="3">
    <source>
        <dbReference type="ARBA" id="ARBA00022989"/>
    </source>
</evidence>
<evidence type="ECO:0000256" key="5">
    <source>
        <dbReference type="ARBA" id="ARBA00023136"/>
    </source>
</evidence>
<dbReference type="GO" id="GO:0005789">
    <property type="term" value="C:endoplasmic reticulum membrane"/>
    <property type="evidence" value="ECO:0007669"/>
    <property type="project" value="TreeGrafter"/>
</dbReference>
<evidence type="ECO:0000313" key="10">
    <source>
        <dbReference type="Proteomes" id="UP000192223"/>
    </source>
</evidence>
<dbReference type="InterPro" id="IPR024061">
    <property type="entry name" value="NDT80_DNA-bd_dom"/>
</dbReference>
<dbReference type="InterPro" id="IPR037141">
    <property type="entry name" value="NDT80_DNA-bd_dom_sf"/>
</dbReference>
<dbReference type="Pfam" id="PF05224">
    <property type="entry name" value="NDT80_PhoG"/>
    <property type="match status" value="1"/>
</dbReference>
<dbReference type="SUPFAM" id="SSF49417">
    <property type="entry name" value="p53-like transcription factors"/>
    <property type="match status" value="1"/>
</dbReference>
<name>A0A7F5RE22_AGRPL</name>
<dbReference type="PROSITE" id="PS51517">
    <property type="entry name" value="NDT80"/>
    <property type="match status" value="1"/>
</dbReference>
<accession>A0A7F5RE22</accession>
<dbReference type="Proteomes" id="UP000192223">
    <property type="component" value="Unplaced"/>
</dbReference>
<comment type="subcellular location">
    <subcellularLocation>
        <location evidence="1">Membrane</location>
        <topology evidence="1">Single-pass membrane protein</topology>
    </subcellularLocation>
</comment>
<protein>
    <submittedName>
        <fullName evidence="11">Myelin regulatory factor</fullName>
    </submittedName>
</protein>
<reference evidence="11" key="1">
    <citation type="submission" date="2025-08" db="UniProtKB">
        <authorList>
            <consortium name="RefSeq"/>
        </authorList>
    </citation>
    <scope>IDENTIFICATION</scope>
    <source>
        <tissue evidence="11">Entire body</tissue>
    </source>
</reference>
<dbReference type="Gene3D" id="2.60.40.1390">
    <property type="entry name" value="NDT80 DNA-binding domain"/>
    <property type="match status" value="2"/>
</dbReference>
<feature type="region of interest" description="Disordered" evidence="7">
    <location>
        <begin position="81"/>
        <end position="113"/>
    </location>
</feature>
<dbReference type="PANTHER" id="PTHR13029:SF18">
    <property type="entry name" value="MYELIN REGULATORY FACTOR HOMOLOG 1"/>
    <property type="match status" value="1"/>
</dbReference>
<keyword evidence="3" id="KW-1133">Transmembrane helix</keyword>
<dbReference type="RefSeq" id="XP_025834223.1">
    <property type="nucleotide sequence ID" value="XM_025978438.1"/>
</dbReference>
<keyword evidence="5" id="KW-0472">Membrane</keyword>
<organism evidence="10 11">
    <name type="scientific">Agrilus planipennis</name>
    <name type="common">Emerald ash borer</name>
    <name type="synonym">Agrilus marcopoli</name>
    <dbReference type="NCBI Taxonomy" id="224129"/>
    <lineage>
        <taxon>Eukaryota</taxon>
        <taxon>Metazoa</taxon>
        <taxon>Ecdysozoa</taxon>
        <taxon>Arthropoda</taxon>
        <taxon>Hexapoda</taxon>
        <taxon>Insecta</taxon>
        <taxon>Pterygota</taxon>
        <taxon>Neoptera</taxon>
        <taxon>Endopterygota</taxon>
        <taxon>Coleoptera</taxon>
        <taxon>Polyphaga</taxon>
        <taxon>Elateriformia</taxon>
        <taxon>Buprestoidea</taxon>
        <taxon>Buprestidae</taxon>
        <taxon>Agrilinae</taxon>
        <taxon>Agrilus</taxon>
    </lineage>
</organism>
<keyword evidence="2" id="KW-0812">Transmembrane</keyword>
<dbReference type="PANTHER" id="PTHR13029">
    <property type="match status" value="1"/>
</dbReference>
<dbReference type="GO" id="GO:0005634">
    <property type="term" value="C:nucleus"/>
    <property type="evidence" value="ECO:0007669"/>
    <property type="project" value="TreeGrafter"/>
</dbReference>
<evidence type="ECO:0000256" key="6">
    <source>
        <dbReference type="PROSITE-ProRule" id="PRU00850"/>
    </source>
</evidence>
<dbReference type="GeneID" id="108743440"/>